<keyword evidence="5" id="KW-0558">Oxidation</keyword>
<evidence type="ECO:0000256" key="5">
    <source>
        <dbReference type="ARBA" id="ARBA00023097"/>
    </source>
</evidence>
<evidence type="ECO:0000313" key="7">
    <source>
        <dbReference type="EMBL" id="PAF11725.1"/>
    </source>
</evidence>
<gene>
    <name evidence="7" type="ORF">CHH61_25755</name>
</gene>
<dbReference type="InterPro" id="IPR001465">
    <property type="entry name" value="Malate_synthase_TIM"/>
</dbReference>
<dbReference type="Proteomes" id="UP000216133">
    <property type="component" value="Unassembled WGS sequence"/>
</dbReference>
<evidence type="ECO:0000313" key="8">
    <source>
        <dbReference type="Proteomes" id="UP000216133"/>
    </source>
</evidence>
<dbReference type="InterPro" id="IPR011076">
    <property type="entry name" value="Malate_synth_sf"/>
</dbReference>
<name>A0A268QUS4_SHOCL</name>
<evidence type="ECO:0000256" key="2">
    <source>
        <dbReference type="ARBA" id="ARBA00022490"/>
    </source>
</evidence>
<dbReference type="Gene3D" id="3.20.20.360">
    <property type="entry name" value="Malate synthase, domain 3"/>
    <property type="match status" value="1"/>
</dbReference>
<dbReference type="InterPro" id="IPR006253">
    <property type="entry name" value="Malate_synthG"/>
</dbReference>
<dbReference type="InterPro" id="IPR046363">
    <property type="entry name" value="MS_N_TIM-barrel_dom"/>
</dbReference>
<feature type="non-terminal residue" evidence="7">
    <location>
        <position position="1"/>
    </location>
</feature>
<protein>
    <recommendedName>
        <fullName evidence="6">Malate synthase TIM barrel domain-containing protein</fullName>
    </recommendedName>
</protein>
<dbReference type="GO" id="GO:0009436">
    <property type="term" value="P:glyoxylate catabolic process"/>
    <property type="evidence" value="ECO:0007669"/>
    <property type="project" value="TreeGrafter"/>
</dbReference>
<dbReference type="EMBL" id="NPBS01000847">
    <property type="protein sequence ID" value="PAF11725.1"/>
    <property type="molecule type" value="Genomic_DNA"/>
</dbReference>
<dbReference type="Pfam" id="PF01274">
    <property type="entry name" value="MS_TIM-barrel"/>
    <property type="match status" value="1"/>
</dbReference>
<organism evidence="7 8">
    <name type="scientific">Shouchella clausii</name>
    <name type="common">Alkalihalobacillus clausii</name>
    <dbReference type="NCBI Taxonomy" id="79880"/>
    <lineage>
        <taxon>Bacteria</taxon>
        <taxon>Bacillati</taxon>
        <taxon>Bacillota</taxon>
        <taxon>Bacilli</taxon>
        <taxon>Bacillales</taxon>
        <taxon>Bacillaceae</taxon>
        <taxon>Shouchella</taxon>
    </lineage>
</organism>
<keyword evidence="2" id="KW-0963">Cytoplasm</keyword>
<evidence type="ECO:0000259" key="6">
    <source>
        <dbReference type="Pfam" id="PF01274"/>
    </source>
</evidence>
<dbReference type="GO" id="GO:0004474">
    <property type="term" value="F:malate synthase activity"/>
    <property type="evidence" value="ECO:0007669"/>
    <property type="project" value="InterPro"/>
</dbReference>
<dbReference type="RefSeq" id="WP_143118160.1">
    <property type="nucleotide sequence ID" value="NZ_NPBS01000847.1"/>
</dbReference>
<keyword evidence="4" id="KW-0460">Magnesium</keyword>
<proteinExistence type="predicted"/>
<feature type="non-terminal residue" evidence="7">
    <location>
        <position position="72"/>
    </location>
</feature>
<dbReference type="PANTHER" id="PTHR42739">
    <property type="entry name" value="MALATE SYNTHASE G"/>
    <property type="match status" value="1"/>
</dbReference>
<dbReference type="GO" id="GO:0000287">
    <property type="term" value="F:magnesium ion binding"/>
    <property type="evidence" value="ECO:0007669"/>
    <property type="project" value="TreeGrafter"/>
</dbReference>
<dbReference type="GO" id="GO:0005829">
    <property type="term" value="C:cytosol"/>
    <property type="evidence" value="ECO:0007669"/>
    <property type="project" value="TreeGrafter"/>
</dbReference>
<dbReference type="SUPFAM" id="SSF51645">
    <property type="entry name" value="Malate synthase G"/>
    <property type="match status" value="1"/>
</dbReference>
<evidence type="ECO:0000256" key="4">
    <source>
        <dbReference type="ARBA" id="ARBA00022842"/>
    </source>
</evidence>
<comment type="cofactor">
    <cofactor evidence="1">
        <name>Mg(2+)</name>
        <dbReference type="ChEBI" id="CHEBI:18420"/>
    </cofactor>
</comment>
<reference evidence="7 8" key="1">
    <citation type="submission" date="2017-07" db="EMBL/GenBank/DDBJ databases">
        <title>Isolation and whole genome analysis of endospore-forming bacteria from heroin.</title>
        <authorList>
            <person name="Kalinowski J."/>
            <person name="Ahrens B."/>
            <person name="Al-Dilaimi A."/>
            <person name="Winkler A."/>
            <person name="Wibberg D."/>
            <person name="Schleenbecker U."/>
            <person name="Ruckert C."/>
            <person name="Wolfel R."/>
            <person name="Grass G."/>
        </authorList>
    </citation>
    <scope>NUCLEOTIDE SEQUENCE [LARGE SCALE GENOMIC DNA]</scope>
    <source>
        <strain evidence="7 8">7523-2</strain>
    </source>
</reference>
<sequence length="72" mass="8078">MWAMPDMMADMMEQKIGHLNAGANTAWVPSPTAAALHALHYHQVEVQKVQNKLLEEVSDLRDEILQIPVAEN</sequence>
<dbReference type="AlphaFoldDB" id="A0A268QUS4"/>
<accession>A0A268QUS4</accession>
<keyword evidence="3" id="KW-0479">Metal-binding</keyword>
<evidence type="ECO:0000256" key="3">
    <source>
        <dbReference type="ARBA" id="ARBA00022723"/>
    </source>
</evidence>
<feature type="domain" description="Malate synthase TIM barrel" evidence="6">
    <location>
        <begin position="1"/>
        <end position="58"/>
    </location>
</feature>
<dbReference type="GO" id="GO:0006097">
    <property type="term" value="P:glyoxylate cycle"/>
    <property type="evidence" value="ECO:0007669"/>
    <property type="project" value="InterPro"/>
</dbReference>
<comment type="caution">
    <text evidence="7">The sequence shown here is derived from an EMBL/GenBank/DDBJ whole genome shotgun (WGS) entry which is preliminary data.</text>
</comment>
<evidence type="ECO:0000256" key="1">
    <source>
        <dbReference type="ARBA" id="ARBA00001946"/>
    </source>
</evidence>
<dbReference type="PANTHER" id="PTHR42739:SF1">
    <property type="entry name" value="MALATE SYNTHASE G"/>
    <property type="match status" value="1"/>
</dbReference>